<dbReference type="EMBL" id="VJZA01000004">
    <property type="protein sequence ID" value="TVT25054.1"/>
    <property type="molecule type" value="Genomic_DNA"/>
</dbReference>
<evidence type="ECO:0000313" key="2">
    <source>
        <dbReference type="Proteomes" id="UP000318578"/>
    </source>
</evidence>
<keyword evidence="2" id="KW-1185">Reference proteome</keyword>
<organism evidence="1 2">
    <name type="scientific">Amycolatopsis acidiphila</name>
    <dbReference type="NCBI Taxonomy" id="715473"/>
    <lineage>
        <taxon>Bacteria</taxon>
        <taxon>Bacillati</taxon>
        <taxon>Actinomycetota</taxon>
        <taxon>Actinomycetes</taxon>
        <taxon>Pseudonocardiales</taxon>
        <taxon>Pseudonocardiaceae</taxon>
        <taxon>Amycolatopsis</taxon>
    </lineage>
</organism>
<reference evidence="1 2" key="1">
    <citation type="submission" date="2019-07" db="EMBL/GenBank/DDBJ databases">
        <title>New species of Amycolatopsis and Streptomyces.</title>
        <authorList>
            <person name="Duangmal K."/>
            <person name="Teo W.F.A."/>
            <person name="Lipun K."/>
        </authorList>
    </citation>
    <scope>NUCLEOTIDE SEQUENCE [LARGE SCALE GENOMIC DNA]</scope>
    <source>
        <strain evidence="1 2">JCM 30562</strain>
    </source>
</reference>
<accession>A0A558ALC4</accession>
<proteinExistence type="predicted"/>
<dbReference type="AlphaFoldDB" id="A0A558ALC4"/>
<sequence>MNEPASDRFFPGELTTVTGRSGTLYLCPDTSTVDHHIARLYRRIEHTAAWRHEVLEKFWADIDLLLDRRIWLEMTALTATR</sequence>
<name>A0A558ALC4_9PSEU</name>
<protein>
    <submittedName>
        <fullName evidence="1">Uncharacterized protein</fullName>
    </submittedName>
</protein>
<comment type="caution">
    <text evidence="1">The sequence shown here is derived from an EMBL/GenBank/DDBJ whole genome shotgun (WGS) entry which is preliminary data.</text>
</comment>
<gene>
    <name evidence="1" type="ORF">FNH06_04345</name>
</gene>
<evidence type="ECO:0000313" key="1">
    <source>
        <dbReference type="EMBL" id="TVT25054.1"/>
    </source>
</evidence>
<dbReference type="Proteomes" id="UP000318578">
    <property type="component" value="Unassembled WGS sequence"/>
</dbReference>
<dbReference type="RefSeq" id="WP_144633907.1">
    <property type="nucleotide sequence ID" value="NZ_BNAX01000015.1"/>
</dbReference>